<dbReference type="AlphaFoldDB" id="A0A397VMJ1"/>
<proteinExistence type="predicted"/>
<organism evidence="1 2">
    <name type="scientific">Gigaspora rosea</name>
    <dbReference type="NCBI Taxonomy" id="44941"/>
    <lineage>
        <taxon>Eukaryota</taxon>
        <taxon>Fungi</taxon>
        <taxon>Fungi incertae sedis</taxon>
        <taxon>Mucoromycota</taxon>
        <taxon>Glomeromycotina</taxon>
        <taxon>Glomeromycetes</taxon>
        <taxon>Diversisporales</taxon>
        <taxon>Gigasporaceae</taxon>
        <taxon>Gigaspora</taxon>
    </lineage>
</organism>
<keyword evidence="2" id="KW-1185">Reference proteome</keyword>
<accession>A0A397VMJ1</accession>
<evidence type="ECO:0000313" key="1">
    <source>
        <dbReference type="EMBL" id="RIB23182.1"/>
    </source>
</evidence>
<dbReference type="Proteomes" id="UP000266673">
    <property type="component" value="Unassembled WGS sequence"/>
</dbReference>
<dbReference type="EMBL" id="QKWP01000274">
    <property type="protein sequence ID" value="RIB23182.1"/>
    <property type="molecule type" value="Genomic_DNA"/>
</dbReference>
<sequence length="113" mass="13369">MECQFENYDNFSEAYFSSTFNSGELFFAYLKPELDTLRRKVYKNAKLNFVEKKEVVNKWVAFSLAEKWLERQQETIKQCKSQLSFDDFERPAQSIKCTLKELVNKKMLSVGPT</sequence>
<reference evidence="1 2" key="1">
    <citation type="submission" date="2018-06" db="EMBL/GenBank/DDBJ databases">
        <title>Comparative genomics reveals the genomic features of Rhizophagus irregularis, R. cerebriforme, R. diaphanum and Gigaspora rosea, and their symbiotic lifestyle signature.</title>
        <authorList>
            <person name="Morin E."/>
            <person name="San Clemente H."/>
            <person name="Chen E.C.H."/>
            <person name="De La Providencia I."/>
            <person name="Hainaut M."/>
            <person name="Kuo A."/>
            <person name="Kohler A."/>
            <person name="Murat C."/>
            <person name="Tang N."/>
            <person name="Roy S."/>
            <person name="Loubradou J."/>
            <person name="Henrissat B."/>
            <person name="Grigoriev I.V."/>
            <person name="Corradi N."/>
            <person name="Roux C."/>
            <person name="Martin F.M."/>
        </authorList>
    </citation>
    <scope>NUCLEOTIDE SEQUENCE [LARGE SCALE GENOMIC DNA]</scope>
    <source>
        <strain evidence="1 2">DAOM 194757</strain>
    </source>
</reference>
<name>A0A397VMJ1_9GLOM</name>
<comment type="caution">
    <text evidence="1">The sequence shown here is derived from an EMBL/GenBank/DDBJ whole genome shotgun (WGS) entry which is preliminary data.</text>
</comment>
<gene>
    <name evidence="1" type="ORF">C2G38_2032950</name>
</gene>
<evidence type="ECO:0000313" key="2">
    <source>
        <dbReference type="Proteomes" id="UP000266673"/>
    </source>
</evidence>
<protein>
    <submittedName>
        <fullName evidence="1">Uncharacterized protein</fullName>
    </submittedName>
</protein>